<feature type="transmembrane region" description="Helical" evidence="11">
    <location>
        <begin position="157"/>
        <end position="181"/>
    </location>
</feature>
<keyword evidence="7 14" id="KW-0418">Kinase</keyword>
<feature type="domain" description="HAMP" evidence="13">
    <location>
        <begin position="182"/>
        <end position="234"/>
    </location>
</feature>
<dbReference type="InterPro" id="IPR050428">
    <property type="entry name" value="TCS_sensor_his_kinase"/>
</dbReference>
<dbReference type="CDD" id="cd00082">
    <property type="entry name" value="HisKA"/>
    <property type="match status" value="1"/>
</dbReference>
<evidence type="ECO:0000256" key="9">
    <source>
        <dbReference type="ARBA" id="ARBA00023012"/>
    </source>
</evidence>
<dbReference type="EC" id="2.7.13.3" evidence="3"/>
<dbReference type="Gene3D" id="3.30.565.10">
    <property type="entry name" value="Histidine kinase-like ATPase, C-terminal domain"/>
    <property type="match status" value="1"/>
</dbReference>
<dbReference type="InterPro" id="IPR004358">
    <property type="entry name" value="Sig_transdc_His_kin-like_C"/>
</dbReference>
<evidence type="ECO:0000256" key="8">
    <source>
        <dbReference type="ARBA" id="ARBA00022989"/>
    </source>
</evidence>
<dbReference type="SMART" id="SM00304">
    <property type="entry name" value="HAMP"/>
    <property type="match status" value="1"/>
</dbReference>
<dbReference type="PROSITE" id="PS50109">
    <property type="entry name" value="HIS_KIN"/>
    <property type="match status" value="1"/>
</dbReference>
<dbReference type="SMART" id="SM00388">
    <property type="entry name" value="HisKA"/>
    <property type="match status" value="1"/>
</dbReference>
<dbReference type="Pfam" id="PF00672">
    <property type="entry name" value="HAMP"/>
    <property type="match status" value="1"/>
</dbReference>
<keyword evidence="8 11" id="KW-1133">Transmembrane helix</keyword>
<evidence type="ECO:0000256" key="5">
    <source>
        <dbReference type="ARBA" id="ARBA00022679"/>
    </source>
</evidence>
<dbReference type="SUPFAM" id="SSF47384">
    <property type="entry name" value="Homodimeric domain of signal transducing histidine kinase"/>
    <property type="match status" value="1"/>
</dbReference>
<evidence type="ECO:0000256" key="3">
    <source>
        <dbReference type="ARBA" id="ARBA00012438"/>
    </source>
</evidence>
<dbReference type="Pfam" id="PF00512">
    <property type="entry name" value="HisKA"/>
    <property type="match status" value="1"/>
</dbReference>
<comment type="subcellular location">
    <subcellularLocation>
        <location evidence="2">Cell membrane</location>
    </subcellularLocation>
</comment>
<dbReference type="Proteomes" id="UP000649955">
    <property type="component" value="Unassembled WGS sequence"/>
</dbReference>
<dbReference type="PROSITE" id="PS50885">
    <property type="entry name" value="HAMP"/>
    <property type="match status" value="1"/>
</dbReference>
<accession>A0ABQ3KCN2</accession>
<evidence type="ECO:0000256" key="4">
    <source>
        <dbReference type="ARBA" id="ARBA00022553"/>
    </source>
</evidence>
<reference evidence="15" key="1">
    <citation type="journal article" date="2019" name="Int. J. Syst. Evol. Microbiol.">
        <title>The Global Catalogue of Microorganisms (GCM) 10K type strain sequencing project: providing services to taxonomists for standard genome sequencing and annotation.</title>
        <authorList>
            <consortium name="The Broad Institute Genomics Platform"/>
            <consortium name="The Broad Institute Genome Sequencing Center for Infectious Disease"/>
            <person name="Wu L."/>
            <person name="Ma J."/>
        </authorList>
    </citation>
    <scope>NUCLEOTIDE SEQUENCE [LARGE SCALE GENOMIC DNA]</scope>
    <source>
        <strain evidence="15">CGMCC 4.7680</strain>
    </source>
</reference>
<keyword evidence="9" id="KW-0902">Two-component regulatory system</keyword>
<dbReference type="SMART" id="SM00387">
    <property type="entry name" value="HATPase_c"/>
    <property type="match status" value="1"/>
</dbReference>
<keyword evidence="10 11" id="KW-0472">Membrane</keyword>
<dbReference type="PANTHER" id="PTHR45436:SF5">
    <property type="entry name" value="SENSOR HISTIDINE KINASE TRCS"/>
    <property type="match status" value="1"/>
</dbReference>
<name>A0ABQ3KCN2_9PSEU</name>
<evidence type="ECO:0000256" key="1">
    <source>
        <dbReference type="ARBA" id="ARBA00000085"/>
    </source>
</evidence>
<evidence type="ECO:0000313" key="14">
    <source>
        <dbReference type="EMBL" id="GHG14243.1"/>
    </source>
</evidence>
<dbReference type="Gene3D" id="1.10.287.130">
    <property type="match status" value="1"/>
</dbReference>
<evidence type="ECO:0000256" key="11">
    <source>
        <dbReference type="SAM" id="Phobius"/>
    </source>
</evidence>
<organism evidence="14 15">
    <name type="scientific">Amycolatopsis bullii</name>
    <dbReference type="NCBI Taxonomy" id="941987"/>
    <lineage>
        <taxon>Bacteria</taxon>
        <taxon>Bacillati</taxon>
        <taxon>Actinomycetota</taxon>
        <taxon>Actinomycetes</taxon>
        <taxon>Pseudonocardiales</taxon>
        <taxon>Pseudonocardiaceae</taxon>
        <taxon>Amycolatopsis</taxon>
    </lineage>
</organism>
<dbReference type="SUPFAM" id="SSF55874">
    <property type="entry name" value="ATPase domain of HSP90 chaperone/DNA topoisomerase II/histidine kinase"/>
    <property type="match status" value="1"/>
</dbReference>
<evidence type="ECO:0000256" key="7">
    <source>
        <dbReference type="ARBA" id="ARBA00022777"/>
    </source>
</evidence>
<dbReference type="GO" id="GO:0016301">
    <property type="term" value="F:kinase activity"/>
    <property type="evidence" value="ECO:0007669"/>
    <property type="project" value="UniProtKB-KW"/>
</dbReference>
<dbReference type="InterPro" id="IPR036890">
    <property type="entry name" value="HATPase_C_sf"/>
</dbReference>
<dbReference type="EMBL" id="BNAW01000013">
    <property type="protein sequence ID" value="GHG14243.1"/>
    <property type="molecule type" value="Genomic_DNA"/>
</dbReference>
<dbReference type="InterPro" id="IPR005467">
    <property type="entry name" value="His_kinase_dom"/>
</dbReference>
<dbReference type="InterPro" id="IPR003660">
    <property type="entry name" value="HAMP_dom"/>
</dbReference>
<evidence type="ECO:0000256" key="10">
    <source>
        <dbReference type="ARBA" id="ARBA00023136"/>
    </source>
</evidence>
<dbReference type="Gene3D" id="6.10.340.10">
    <property type="match status" value="1"/>
</dbReference>
<dbReference type="CDD" id="cd06225">
    <property type="entry name" value="HAMP"/>
    <property type="match status" value="1"/>
</dbReference>
<sequence>MIRRLSLRWRVAAAFGIGLALVMTVLAVATWNLTTGYMLDQREQSVTRQSEVNVRLVDAALADDSEGLEELLTGLATGPDSSVLLSRPSGWLTSGRAIDPAAVPDALVDRAHHGVAARQRFNADGIPVLGVATPVGRDGSIYVELYPLVELDRAFRYLSTLLITGTVVAALFGVGLGAWAARRALRPLTALNAAASRVARGDLSARLPDQADPDLAPLAASFNTTAGQLEQRVRRDARFASDVSHELRSPLTTMVNVSEVLGRRQDAMPEPAQRALRLLRSELRRFQRMVVDLLEISRADQDEAGGAVELVDLGELVRNVVDSRPPSDVRLEIDADPPLVSADRRRIDRVVANLLDNADHYGGGAVAVTVRRRGDRARIEVDDAGSGVPPALRERIFERFARGLHAARRDQDTGSGLGLAIVADHVHRHDGHVWVEDRPGGGARFVVELPEATT</sequence>
<dbReference type="Pfam" id="PF02518">
    <property type="entry name" value="HATPase_c"/>
    <property type="match status" value="1"/>
</dbReference>
<evidence type="ECO:0000256" key="6">
    <source>
        <dbReference type="ARBA" id="ARBA00022692"/>
    </source>
</evidence>
<evidence type="ECO:0000313" key="15">
    <source>
        <dbReference type="Proteomes" id="UP000649955"/>
    </source>
</evidence>
<dbReference type="RefSeq" id="WP_191311250.1">
    <property type="nucleotide sequence ID" value="NZ_BNAW01000013.1"/>
</dbReference>
<keyword evidence="6 11" id="KW-0812">Transmembrane</keyword>
<dbReference type="PRINTS" id="PR00344">
    <property type="entry name" value="BCTRLSENSOR"/>
</dbReference>
<keyword evidence="15" id="KW-1185">Reference proteome</keyword>
<protein>
    <recommendedName>
        <fullName evidence="3">histidine kinase</fullName>
        <ecNumber evidence="3">2.7.13.3</ecNumber>
    </recommendedName>
</protein>
<keyword evidence="4" id="KW-0597">Phosphoprotein</keyword>
<dbReference type="SUPFAM" id="SSF158472">
    <property type="entry name" value="HAMP domain-like"/>
    <property type="match status" value="1"/>
</dbReference>
<keyword evidence="5" id="KW-0808">Transferase</keyword>
<evidence type="ECO:0000259" key="13">
    <source>
        <dbReference type="PROSITE" id="PS50885"/>
    </source>
</evidence>
<dbReference type="PANTHER" id="PTHR45436">
    <property type="entry name" value="SENSOR HISTIDINE KINASE YKOH"/>
    <property type="match status" value="1"/>
</dbReference>
<dbReference type="InterPro" id="IPR003661">
    <property type="entry name" value="HisK_dim/P_dom"/>
</dbReference>
<gene>
    <name evidence="14" type="primary">mtrB</name>
    <name evidence="14" type="ORF">GCM10017567_34920</name>
</gene>
<dbReference type="InterPro" id="IPR036097">
    <property type="entry name" value="HisK_dim/P_sf"/>
</dbReference>
<proteinExistence type="predicted"/>
<dbReference type="InterPro" id="IPR003594">
    <property type="entry name" value="HATPase_dom"/>
</dbReference>
<comment type="caution">
    <text evidence="14">The sequence shown here is derived from an EMBL/GenBank/DDBJ whole genome shotgun (WGS) entry which is preliminary data.</text>
</comment>
<comment type="catalytic activity">
    <reaction evidence="1">
        <text>ATP + protein L-histidine = ADP + protein N-phospho-L-histidine.</text>
        <dbReference type="EC" id="2.7.13.3"/>
    </reaction>
</comment>
<feature type="domain" description="Histidine kinase" evidence="12">
    <location>
        <begin position="242"/>
        <end position="453"/>
    </location>
</feature>
<evidence type="ECO:0000256" key="2">
    <source>
        <dbReference type="ARBA" id="ARBA00004236"/>
    </source>
</evidence>
<evidence type="ECO:0000259" key="12">
    <source>
        <dbReference type="PROSITE" id="PS50109"/>
    </source>
</evidence>